<gene>
    <name evidence="1" type="ORF">PUN28_002854</name>
</gene>
<dbReference type="AlphaFoldDB" id="A0AAW2GWQ1"/>
<name>A0AAW2GWQ1_9HYME</name>
<comment type="caution">
    <text evidence="1">The sequence shown here is derived from an EMBL/GenBank/DDBJ whole genome shotgun (WGS) entry which is preliminary data.</text>
</comment>
<dbReference type="Proteomes" id="UP001430953">
    <property type="component" value="Unassembled WGS sequence"/>
</dbReference>
<evidence type="ECO:0000313" key="1">
    <source>
        <dbReference type="EMBL" id="KAL0131596.1"/>
    </source>
</evidence>
<evidence type="ECO:0000313" key="2">
    <source>
        <dbReference type="Proteomes" id="UP001430953"/>
    </source>
</evidence>
<sequence length="118" mass="13307">MALIFVESNTLDEITRRVCRIYGKSSGNRQFNYADIYYTFELKPVAKTSNLKISLLDGRRRREGHYFDKKYDILRGGGGLGKASCINGATPERVTVPSNDLARYLRSAAGRSARRIGR</sequence>
<reference evidence="1 2" key="1">
    <citation type="submission" date="2023-03" db="EMBL/GenBank/DDBJ databases">
        <title>High recombination rates correlate with genetic variation in Cardiocondyla obscurior ants.</title>
        <authorList>
            <person name="Errbii M."/>
        </authorList>
    </citation>
    <scope>NUCLEOTIDE SEQUENCE [LARGE SCALE GENOMIC DNA]</scope>
    <source>
        <strain evidence="1">Alpha-2009</strain>
        <tissue evidence="1">Whole body</tissue>
    </source>
</reference>
<keyword evidence="2" id="KW-1185">Reference proteome</keyword>
<dbReference type="EMBL" id="JADYXP020000002">
    <property type="protein sequence ID" value="KAL0131596.1"/>
    <property type="molecule type" value="Genomic_DNA"/>
</dbReference>
<accession>A0AAW2GWQ1</accession>
<protein>
    <submittedName>
        <fullName evidence="1">Uncharacterized protein</fullName>
    </submittedName>
</protein>
<organism evidence="1 2">
    <name type="scientific">Cardiocondyla obscurior</name>
    <dbReference type="NCBI Taxonomy" id="286306"/>
    <lineage>
        <taxon>Eukaryota</taxon>
        <taxon>Metazoa</taxon>
        <taxon>Ecdysozoa</taxon>
        <taxon>Arthropoda</taxon>
        <taxon>Hexapoda</taxon>
        <taxon>Insecta</taxon>
        <taxon>Pterygota</taxon>
        <taxon>Neoptera</taxon>
        <taxon>Endopterygota</taxon>
        <taxon>Hymenoptera</taxon>
        <taxon>Apocrita</taxon>
        <taxon>Aculeata</taxon>
        <taxon>Formicoidea</taxon>
        <taxon>Formicidae</taxon>
        <taxon>Myrmicinae</taxon>
        <taxon>Cardiocondyla</taxon>
    </lineage>
</organism>
<proteinExistence type="predicted"/>